<dbReference type="GO" id="GO:0043565">
    <property type="term" value="F:sequence-specific DNA binding"/>
    <property type="evidence" value="ECO:0007669"/>
    <property type="project" value="InterPro"/>
</dbReference>
<feature type="compositionally biased region" description="Polar residues" evidence="9">
    <location>
        <begin position="778"/>
        <end position="793"/>
    </location>
</feature>
<feature type="compositionally biased region" description="Basic and acidic residues" evidence="9">
    <location>
        <begin position="543"/>
        <end position="555"/>
    </location>
</feature>
<dbReference type="InterPro" id="IPR013088">
    <property type="entry name" value="Znf_NHR/GATA"/>
</dbReference>
<dbReference type="Pfam" id="PF00104">
    <property type="entry name" value="Hormone_recep"/>
    <property type="match status" value="1"/>
</dbReference>
<dbReference type="SMART" id="SM00399">
    <property type="entry name" value="ZnF_C4"/>
    <property type="match status" value="1"/>
</dbReference>
<dbReference type="AlphaFoldDB" id="A0AAE1D7I9"/>
<dbReference type="Gene3D" id="1.10.565.10">
    <property type="entry name" value="Retinoid X Receptor"/>
    <property type="match status" value="1"/>
</dbReference>
<dbReference type="InterPro" id="IPR001723">
    <property type="entry name" value="Nuclear_hrmn_rcpt"/>
</dbReference>
<evidence type="ECO:0000259" key="10">
    <source>
        <dbReference type="PROSITE" id="PS51030"/>
    </source>
</evidence>
<keyword evidence="13" id="KW-1185">Reference proteome</keyword>
<dbReference type="CDD" id="cd06916">
    <property type="entry name" value="NR_DBD_like"/>
    <property type="match status" value="1"/>
</dbReference>
<dbReference type="PANTHER" id="PTHR24082">
    <property type="entry name" value="NUCLEAR HORMONE RECEPTOR"/>
    <property type="match status" value="1"/>
</dbReference>
<name>A0AAE1D7I9_9GAST</name>
<dbReference type="SUPFAM" id="SSF57716">
    <property type="entry name" value="Glucocorticoid receptor-like (DNA-binding domain)"/>
    <property type="match status" value="1"/>
</dbReference>
<feature type="region of interest" description="Disordered" evidence="9">
    <location>
        <begin position="761"/>
        <end position="880"/>
    </location>
</feature>
<evidence type="ECO:0000313" key="12">
    <source>
        <dbReference type="EMBL" id="KAK3759268.1"/>
    </source>
</evidence>
<accession>A0AAE1D7I9</accession>
<feature type="domain" description="NR LBD" evidence="11">
    <location>
        <begin position="863"/>
        <end position="1082"/>
    </location>
</feature>
<evidence type="ECO:0000256" key="8">
    <source>
        <dbReference type="ARBA" id="ARBA00023242"/>
    </source>
</evidence>
<feature type="region of interest" description="Disordered" evidence="9">
    <location>
        <begin position="350"/>
        <end position="388"/>
    </location>
</feature>
<evidence type="ECO:0000256" key="3">
    <source>
        <dbReference type="ARBA" id="ARBA00022833"/>
    </source>
</evidence>
<keyword evidence="4" id="KW-0805">Transcription regulation</keyword>
<comment type="caution">
    <text evidence="12">The sequence shown here is derived from an EMBL/GenBank/DDBJ whole genome shotgun (WGS) entry which is preliminary data.</text>
</comment>
<feature type="region of interest" description="Disordered" evidence="9">
    <location>
        <begin position="211"/>
        <end position="336"/>
    </location>
</feature>
<feature type="non-terminal residue" evidence="12">
    <location>
        <position position="1"/>
    </location>
</feature>
<feature type="region of interest" description="Disordered" evidence="9">
    <location>
        <begin position="704"/>
        <end position="742"/>
    </location>
</feature>
<feature type="region of interest" description="Disordered" evidence="9">
    <location>
        <begin position="44"/>
        <end position="70"/>
    </location>
</feature>
<evidence type="ECO:0000256" key="4">
    <source>
        <dbReference type="ARBA" id="ARBA00023015"/>
    </source>
</evidence>
<feature type="compositionally biased region" description="Polar residues" evidence="9">
    <location>
        <begin position="310"/>
        <end position="329"/>
    </location>
</feature>
<dbReference type="Pfam" id="PF00105">
    <property type="entry name" value="zf-C4"/>
    <property type="match status" value="1"/>
</dbReference>
<keyword evidence="5" id="KW-0238">DNA-binding</keyword>
<proteinExistence type="predicted"/>
<gene>
    <name evidence="12" type="ORF">RRG08_021216</name>
</gene>
<evidence type="ECO:0000256" key="1">
    <source>
        <dbReference type="ARBA" id="ARBA00022723"/>
    </source>
</evidence>
<keyword evidence="1" id="KW-0479">Metal-binding</keyword>
<feature type="compositionally biased region" description="Low complexity" evidence="9">
    <location>
        <begin position="468"/>
        <end position="478"/>
    </location>
</feature>
<evidence type="ECO:0000313" key="13">
    <source>
        <dbReference type="Proteomes" id="UP001283361"/>
    </source>
</evidence>
<dbReference type="PRINTS" id="PR00398">
    <property type="entry name" value="STRDHORMONER"/>
</dbReference>
<feature type="compositionally biased region" description="Polar residues" evidence="9">
    <location>
        <begin position="277"/>
        <end position="299"/>
    </location>
</feature>
<feature type="compositionally biased region" description="Basic residues" evidence="9">
    <location>
        <begin position="705"/>
        <end position="723"/>
    </location>
</feature>
<dbReference type="InterPro" id="IPR001628">
    <property type="entry name" value="Znf_hrmn_rcpt"/>
</dbReference>
<feature type="compositionally biased region" description="Acidic residues" evidence="9">
    <location>
        <begin position="865"/>
        <end position="879"/>
    </location>
</feature>
<feature type="compositionally biased region" description="Polar residues" evidence="9">
    <location>
        <begin position="479"/>
        <end position="491"/>
    </location>
</feature>
<evidence type="ECO:0000256" key="9">
    <source>
        <dbReference type="SAM" id="MobiDB-lite"/>
    </source>
</evidence>
<evidence type="ECO:0000256" key="2">
    <source>
        <dbReference type="ARBA" id="ARBA00022771"/>
    </source>
</evidence>
<sequence>GEIPWCVTCDGSIKSSQVDNSHLIKNRNRIVDYVARALQAPGTIDSSDIDKDYSERRSMSSGIEPGPRASSPVWISKLLGSVWKDESDQFSEAGYYPDIGHGDMRHLGLSAADGLERHEDCGRSLENCPTSWHPPHGPESQLQHVSQSMDVGNTARRKPHTESLSNSHEAWGWGRPRDCGMRRVAPPIPPVTPLPPGLPCPAAPDMLRRQATGSSCDERDLTEVGSPNLPETFESYGRSHPRPIASGMMKSSGYQSYGPFPARDARFVPSPNPQRPFHSQSPFDVRPDNNTTGSLYTKKSLQEHGFPCPAQTQQGHQPFSYQHHSSQLSGGHAGFHNSRLYTDIHVESMPPREPSHLVDIPRSTKGYRRNSLPHNEPTRFRGSQGRPCTLSPQLVNAGYRDDQGGQTRYASYAQPELGKPQAELNQQYRGMNCSPNPVFSRGHSQPSENFHSYQGVNNLMSSPGYQRLSPPVLSPSPSTAQSCPTPTASEHSTYRNHGTPEFFQPPSHFRNIPPTNPGSDCLPRDPGSRHSTHAHAQKHRRERSPEGNKKSEKQPRGAQNLPPCRVCGNKASGLHFGVNTCEACNEFFRRSLKRGANYHCSRNLSCKVWGKKRSPCSSCRYRRCLEVGMSRNRIKTGRYSHRTRAEYAQEIERNKRHESYEQEREKVLSMLEALVEGHDRYIRNSSHIPEEDILRAQEKFLSTFRSKKRRRARRRKSKSSASKHSKETVSADSNTPNCNPDIKAELKLNETGDNLEIQSVENVKENSSNQNEDEKSSDTTPPVSVVGSETTNCKDGAASRVATDSTDKVSVVTKTSDLDTISFVSPSPGSSEVSSALPCDGSTSLTDDQRPDTGIGRATDRSPGDDADSPVEEDSEATDSDYFSDCMGLTRLDADITERWLRSFITYAKLVPGFKHLPISDQANLVRASWFEFWFLGAYRGFNSDLKVVTYPIGHCLHVSQMRSVFGEEYCSVSFHMASRMKSLQLSAEEMVLMKTVCLLSPDRCELVDKEAVEKMHWAMISALLHVLEKNRPNDKLMFPRVVSKMVELRTLAEIAAKAHNGALFPDVFPQKPLLGEMCGIPR</sequence>
<keyword evidence="6" id="KW-0804">Transcription</keyword>
<feature type="region of interest" description="Disordered" evidence="9">
    <location>
        <begin position="437"/>
        <end position="562"/>
    </location>
</feature>
<dbReference type="PROSITE" id="PS51030">
    <property type="entry name" value="NUCLEAR_REC_DBD_2"/>
    <property type="match status" value="1"/>
</dbReference>
<dbReference type="InterPro" id="IPR050234">
    <property type="entry name" value="Nuclear_hormone_rcpt_NR1"/>
</dbReference>
<feature type="compositionally biased region" description="Polar residues" evidence="9">
    <location>
        <begin position="761"/>
        <end position="770"/>
    </location>
</feature>
<dbReference type="GO" id="GO:0003700">
    <property type="term" value="F:DNA-binding transcription factor activity"/>
    <property type="evidence" value="ECO:0007669"/>
    <property type="project" value="InterPro"/>
</dbReference>
<evidence type="ECO:0000256" key="7">
    <source>
        <dbReference type="ARBA" id="ARBA00023170"/>
    </source>
</evidence>
<dbReference type="Proteomes" id="UP001283361">
    <property type="component" value="Unassembled WGS sequence"/>
</dbReference>
<evidence type="ECO:0000256" key="5">
    <source>
        <dbReference type="ARBA" id="ARBA00023125"/>
    </source>
</evidence>
<dbReference type="PRINTS" id="PR00047">
    <property type="entry name" value="STROIDFINGER"/>
</dbReference>
<dbReference type="PANTHER" id="PTHR24082:SF506">
    <property type="entry name" value="NR LBD DOMAIN-CONTAINING PROTEIN"/>
    <property type="match status" value="1"/>
</dbReference>
<protein>
    <submittedName>
        <fullName evidence="12">Uncharacterized protein</fullName>
    </submittedName>
</protein>
<dbReference type="InterPro" id="IPR000536">
    <property type="entry name" value="Nucl_hrmn_rcpt_lig-bd"/>
</dbReference>
<keyword evidence="3" id="KW-0862">Zinc</keyword>
<evidence type="ECO:0000259" key="11">
    <source>
        <dbReference type="PROSITE" id="PS51843"/>
    </source>
</evidence>
<dbReference type="PROSITE" id="PS51843">
    <property type="entry name" value="NR_LBD"/>
    <property type="match status" value="1"/>
</dbReference>
<dbReference type="InterPro" id="IPR035500">
    <property type="entry name" value="NHR-like_dom_sf"/>
</dbReference>
<reference evidence="12" key="1">
    <citation type="journal article" date="2023" name="G3 (Bethesda)">
        <title>A reference genome for the long-term kleptoplast-retaining sea slug Elysia crispata morphotype clarki.</title>
        <authorList>
            <person name="Eastman K.E."/>
            <person name="Pendleton A.L."/>
            <person name="Shaikh M.A."/>
            <person name="Suttiyut T."/>
            <person name="Ogas R."/>
            <person name="Tomko P."/>
            <person name="Gavelis G."/>
            <person name="Widhalm J.R."/>
            <person name="Wisecaver J.H."/>
        </authorList>
    </citation>
    <scope>NUCLEOTIDE SEQUENCE</scope>
    <source>
        <strain evidence="12">ECLA1</strain>
    </source>
</reference>
<feature type="compositionally biased region" description="Basic and acidic residues" evidence="9">
    <location>
        <begin position="48"/>
        <end position="58"/>
    </location>
</feature>
<feature type="compositionally biased region" description="Low complexity" evidence="9">
    <location>
        <begin position="822"/>
        <end position="835"/>
    </location>
</feature>
<keyword evidence="2" id="KW-0863">Zinc-finger</keyword>
<organism evidence="12 13">
    <name type="scientific">Elysia crispata</name>
    <name type="common">lettuce slug</name>
    <dbReference type="NCBI Taxonomy" id="231223"/>
    <lineage>
        <taxon>Eukaryota</taxon>
        <taxon>Metazoa</taxon>
        <taxon>Spiralia</taxon>
        <taxon>Lophotrochozoa</taxon>
        <taxon>Mollusca</taxon>
        <taxon>Gastropoda</taxon>
        <taxon>Heterobranchia</taxon>
        <taxon>Euthyneura</taxon>
        <taxon>Panpulmonata</taxon>
        <taxon>Sacoglossa</taxon>
        <taxon>Placobranchoidea</taxon>
        <taxon>Plakobranchidae</taxon>
        <taxon>Elysia</taxon>
    </lineage>
</organism>
<dbReference type="EMBL" id="JAWDGP010005144">
    <property type="protein sequence ID" value="KAK3759268.1"/>
    <property type="molecule type" value="Genomic_DNA"/>
</dbReference>
<feature type="compositionally biased region" description="Basic residues" evidence="9">
    <location>
        <begin position="530"/>
        <end position="542"/>
    </location>
</feature>
<keyword evidence="8" id="KW-0539">Nucleus</keyword>
<feature type="domain" description="Nuclear receptor" evidence="10">
    <location>
        <begin position="561"/>
        <end position="636"/>
    </location>
</feature>
<dbReference type="SMART" id="SM00430">
    <property type="entry name" value="HOLI"/>
    <property type="match status" value="1"/>
</dbReference>
<keyword evidence="7" id="KW-0675">Receptor</keyword>
<feature type="compositionally biased region" description="Polar residues" evidence="9">
    <location>
        <begin position="437"/>
        <end position="464"/>
    </location>
</feature>
<dbReference type="PROSITE" id="PS00031">
    <property type="entry name" value="NUCLEAR_REC_DBD_1"/>
    <property type="match status" value="1"/>
</dbReference>
<dbReference type="GO" id="GO:0008270">
    <property type="term" value="F:zinc ion binding"/>
    <property type="evidence" value="ECO:0007669"/>
    <property type="project" value="UniProtKB-KW"/>
</dbReference>
<dbReference type="Gene3D" id="3.30.50.10">
    <property type="entry name" value="Erythroid Transcription Factor GATA-1, subunit A"/>
    <property type="match status" value="1"/>
</dbReference>
<evidence type="ECO:0000256" key="6">
    <source>
        <dbReference type="ARBA" id="ARBA00023163"/>
    </source>
</evidence>
<dbReference type="SUPFAM" id="SSF48508">
    <property type="entry name" value="Nuclear receptor ligand-binding domain"/>
    <property type="match status" value="1"/>
</dbReference>